<dbReference type="GO" id="GO:0004497">
    <property type="term" value="F:monooxygenase activity"/>
    <property type="evidence" value="ECO:0007669"/>
    <property type="project" value="UniProtKB-KW"/>
</dbReference>
<evidence type="ECO:0000313" key="9">
    <source>
        <dbReference type="EMBL" id="MBB5998095.1"/>
    </source>
</evidence>
<comment type="caution">
    <text evidence="9">The sequence shown here is derived from an EMBL/GenBank/DDBJ whole genome shotgun (WGS) entry which is preliminary data.</text>
</comment>
<proteinExistence type="inferred from homology"/>
<dbReference type="EMBL" id="JACHLY010000001">
    <property type="protein sequence ID" value="MBB5998095.1"/>
    <property type="molecule type" value="Genomic_DNA"/>
</dbReference>
<dbReference type="PRINTS" id="PR00359">
    <property type="entry name" value="BP450"/>
</dbReference>
<evidence type="ECO:0000256" key="8">
    <source>
        <dbReference type="RuleBase" id="RU000461"/>
    </source>
</evidence>
<sequence length="403" mass="43295">MDPVSRPAARVRLALDDPATNTKCLREAGPVAAVELAGLHLWAACSDEALRTVQGDTGGTFLRGAENWPALQRGEVDPAHPLVALVGDLRSLLALNGTEHEQIRRLLRPAFTPAAVKHRRGRIEAITDRLLDEMAQAGPRADLLDFAWQLTVEVFLDLFGLGPEHAERLSDITTRAFALSDPGVHAEARTYIADLLDHTPPDTASGDLLSLLATSQRNGDVSRADAVDTCYLLIVAGFDTTLGALLNAAQALATHPDQRDLVLSGQVGWGSAVEECLRRYSSVATLPICFTTREVELCGTKLPAGAGVLLGISAAGLDPHRWQDPEVFDVTRNPKGHLAFGHGIHYCLGAHLARLELETALSRLFTRFPHLQPAGQVPPLPSFMIRRPASLPVNLTPGTARAA</sequence>
<gene>
    <name evidence="9" type="ORF">HNR25_001846</name>
</gene>
<name>A0A841E4M2_9ACTN</name>
<evidence type="ECO:0000256" key="3">
    <source>
        <dbReference type="ARBA" id="ARBA00022617"/>
    </source>
</evidence>
<dbReference type="RefSeq" id="WP_184634237.1">
    <property type="nucleotide sequence ID" value="NZ_BAABKT010000008.1"/>
</dbReference>
<dbReference type="Gene3D" id="1.10.630.10">
    <property type="entry name" value="Cytochrome P450"/>
    <property type="match status" value="1"/>
</dbReference>
<evidence type="ECO:0000256" key="7">
    <source>
        <dbReference type="ARBA" id="ARBA00023033"/>
    </source>
</evidence>
<dbReference type="PROSITE" id="PS00086">
    <property type="entry name" value="CYTOCHROME_P450"/>
    <property type="match status" value="1"/>
</dbReference>
<dbReference type="GO" id="GO:0016705">
    <property type="term" value="F:oxidoreductase activity, acting on paired donors, with incorporation or reduction of molecular oxygen"/>
    <property type="evidence" value="ECO:0007669"/>
    <property type="project" value="InterPro"/>
</dbReference>
<dbReference type="PRINTS" id="PR00385">
    <property type="entry name" value="P450"/>
</dbReference>
<comment type="similarity">
    <text evidence="2 8">Belongs to the cytochrome P450 family.</text>
</comment>
<dbReference type="Proteomes" id="UP000578077">
    <property type="component" value="Unassembled WGS sequence"/>
</dbReference>
<evidence type="ECO:0000256" key="6">
    <source>
        <dbReference type="ARBA" id="ARBA00023004"/>
    </source>
</evidence>
<dbReference type="InterPro" id="IPR036396">
    <property type="entry name" value="Cyt_P450_sf"/>
</dbReference>
<dbReference type="SUPFAM" id="SSF48264">
    <property type="entry name" value="Cytochrome P450"/>
    <property type="match status" value="1"/>
</dbReference>
<keyword evidence="6 8" id="KW-0408">Iron</keyword>
<dbReference type="GO" id="GO:0005506">
    <property type="term" value="F:iron ion binding"/>
    <property type="evidence" value="ECO:0007669"/>
    <property type="project" value="InterPro"/>
</dbReference>
<comment type="cofactor">
    <cofactor evidence="1">
        <name>heme</name>
        <dbReference type="ChEBI" id="CHEBI:30413"/>
    </cofactor>
</comment>
<dbReference type="AlphaFoldDB" id="A0A841E4M2"/>
<dbReference type="PANTHER" id="PTHR46696:SF5">
    <property type="entry name" value="CYTOCHROME P450 BJ-1"/>
    <property type="match status" value="1"/>
</dbReference>
<dbReference type="InterPro" id="IPR001128">
    <property type="entry name" value="Cyt_P450"/>
</dbReference>
<dbReference type="GO" id="GO:0020037">
    <property type="term" value="F:heme binding"/>
    <property type="evidence" value="ECO:0007669"/>
    <property type="project" value="InterPro"/>
</dbReference>
<protein>
    <submittedName>
        <fullName evidence="9">Cytochrome P450</fullName>
    </submittedName>
</protein>
<dbReference type="PANTHER" id="PTHR46696">
    <property type="entry name" value="P450, PUTATIVE (EUROFUNG)-RELATED"/>
    <property type="match status" value="1"/>
</dbReference>
<evidence type="ECO:0000313" key="10">
    <source>
        <dbReference type="Proteomes" id="UP000578077"/>
    </source>
</evidence>
<reference evidence="9 10" key="1">
    <citation type="submission" date="2020-08" db="EMBL/GenBank/DDBJ databases">
        <title>Sequencing the genomes of 1000 actinobacteria strains.</title>
        <authorList>
            <person name="Klenk H.-P."/>
        </authorList>
    </citation>
    <scope>NUCLEOTIDE SEQUENCE [LARGE SCALE GENOMIC DNA]</scope>
    <source>
        <strain evidence="9 10">DSM 44593</strain>
    </source>
</reference>
<keyword evidence="7 8" id="KW-0503">Monooxygenase</keyword>
<organism evidence="9 10">
    <name type="scientific">Streptomonospora salina</name>
    <dbReference type="NCBI Taxonomy" id="104205"/>
    <lineage>
        <taxon>Bacteria</taxon>
        <taxon>Bacillati</taxon>
        <taxon>Actinomycetota</taxon>
        <taxon>Actinomycetes</taxon>
        <taxon>Streptosporangiales</taxon>
        <taxon>Nocardiopsidaceae</taxon>
        <taxon>Streptomonospora</taxon>
    </lineage>
</organism>
<keyword evidence="5 8" id="KW-0560">Oxidoreductase</keyword>
<dbReference type="Pfam" id="PF00067">
    <property type="entry name" value="p450"/>
    <property type="match status" value="1"/>
</dbReference>
<keyword evidence="3 8" id="KW-0349">Heme</keyword>
<evidence type="ECO:0000256" key="2">
    <source>
        <dbReference type="ARBA" id="ARBA00010617"/>
    </source>
</evidence>
<keyword evidence="4 8" id="KW-0479">Metal-binding</keyword>
<dbReference type="InterPro" id="IPR017972">
    <property type="entry name" value="Cyt_P450_CS"/>
</dbReference>
<evidence type="ECO:0000256" key="5">
    <source>
        <dbReference type="ARBA" id="ARBA00023002"/>
    </source>
</evidence>
<evidence type="ECO:0000256" key="1">
    <source>
        <dbReference type="ARBA" id="ARBA00001971"/>
    </source>
</evidence>
<keyword evidence="10" id="KW-1185">Reference proteome</keyword>
<accession>A0A841E4M2</accession>
<evidence type="ECO:0000256" key="4">
    <source>
        <dbReference type="ARBA" id="ARBA00022723"/>
    </source>
</evidence>
<dbReference type="InterPro" id="IPR002397">
    <property type="entry name" value="Cyt_P450_B"/>
</dbReference>